<evidence type="ECO:0000256" key="4">
    <source>
        <dbReference type="ARBA" id="ARBA00023136"/>
    </source>
</evidence>
<dbReference type="InterPro" id="IPR031627">
    <property type="entry name" value="PDZK1IP1/SMIM24"/>
</dbReference>
<dbReference type="AlphaFoldDB" id="Q4T6J8"/>
<organism evidence="8">
    <name type="scientific">Tetraodon nigroviridis</name>
    <name type="common">Spotted green pufferfish</name>
    <name type="synonym">Chelonodon nigroviridis</name>
    <dbReference type="NCBI Taxonomy" id="99883"/>
    <lineage>
        <taxon>Eukaryota</taxon>
        <taxon>Metazoa</taxon>
        <taxon>Chordata</taxon>
        <taxon>Craniata</taxon>
        <taxon>Vertebrata</taxon>
        <taxon>Euteleostomi</taxon>
        <taxon>Actinopterygii</taxon>
        <taxon>Neopterygii</taxon>
        <taxon>Teleostei</taxon>
        <taxon>Neoteleostei</taxon>
        <taxon>Acanthomorphata</taxon>
        <taxon>Eupercaria</taxon>
        <taxon>Tetraodontiformes</taxon>
        <taxon>Tetradontoidea</taxon>
        <taxon>Tetraodontidae</taxon>
        <taxon>Tetraodon</taxon>
    </lineage>
</organism>
<comment type="subcellular location">
    <subcellularLocation>
        <location evidence="1">Membrane</location>
        <topology evidence="1">Single-pass membrane protein</topology>
    </subcellularLocation>
</comment>
<dbReference type="EMBL" id="CAAE01008730">
    <property type="protein sequence ID" value="CAF91484.1"/>
    <property type="molecule type" value="Genomic_DNA"/>
</dbReference>
<dbReference type="Pfam" id="PF15807">
    <property type="entry name" value="MAP17"/>
    <property type="match status" value="1"/>
</dbReference>
<feature type="transmembrane region" description="Helical" evidence="6">
    <location>
        <begin position="32"/>
        <end position="52"/>
    </location>
</feature>
<evidence type="ECO:0000256" key="3">
    <source>
        <dbReference type="ARBA" id="ARBA00022989"/>
    </source>
</evidence>
<evidence type="ECO:0000313" key="8">
    <source>
        <dbReference type="EMBL" id="CAF91484.1"/>
    </source>
</evidence>
<evidence type="ECO:0000256" key="7">
    <source>
        <dbReference type="SAM" id="SignalP"/>
    </source>
</evidence>
<evidence type="ECO:0000256" key="5">
    <source>
        <dbReference type="ARBA" id="ARBA00049650"/>
    </source>
</evidence>
<evidence type="ECO:0000256" key="6">
    <source>
        <dbReference type="SAM" id="Phobius"/>
    </source>
</evidence>
<comment type="caution">
    <text evidence="8">The sequence shown here is derived from an EMBL/GenBank/DDBJ whole genome shotgun (WGS) entry which is preliminary data.</text>
</comment>
<dbReference type="GO" id="GO:0016020">
    <property type="term" value="C:membrane"/>
    <property type="evidence" value="ECO:0007669"/>
    <property type="project" value="UniProtKB-SubCell"/>
</dbReference>
<comment type="similarity">
    <text evidence="5">Belongs to the PDZK1-interacting protein 1/SMIM24 family.</text>
</comment>
<evidence type="ECO:0000256" key="2">
    <source>
        <dbReference type="ARBA" id="ARBA00022692"/>
    </source>
</evidence>
<sequence>MSQAGMFCVLLMAAAAAAQTGRAPAERALPQWLTGLIAVTGFLFLTFIAFLVNRAWCGKSSSTNAEFGVMMDADTYDTSLDTLRRKRSEIAYDNAAFHGGDEKMTAM</sequence>
<feature type="chain" id="PRO_5004244550" evidence="7">
    <location>
        <begin position="19"/>
        <end position="107"/>
    </location>
</feature>
<keyword evidence="3 6" id="KW-1133">Transmembrane helix</keyword>
<evidence type="ECO:0000256" key="1">
    <source>
        <dbReference type="ARBA" id="ARBA00004167"/>
    </source>
</evidence>
<keyword evidence="7" id="KW-0732">Signal</keyword>
<dbReference type="PANTHER" id="PTHR15296">
    <property type="entry name" value="MEMBRANE-ASSOCIATED PROTEIN MAP17"/>
    <property type="match status" value="1"/>
</dbReference>
<dbReference type="HOGENOM" id="CLU_2222401_0_0_1"/>
<keyword evidence="2 6" id="KW-0812">Transmembrane</keyword>
<dbReference type="OrthoDB" id="9900654at2759"/>
<feature type="signal peptide" evidence="7">
    <location>
        <begin position="1"/>
        <end position="18"/>
    </location>
</feature>
<name>Q4T6J8_TETNG</name>
<protein>
    <submittedName>
        <fullName evidence="8">(spotted green pufferfish) hypothetical protein</fullName>
    </submittedName>
</protein>
<keyword evidence="4 6" id="KW-0472">Membrane</keyword>
<reference evidence="8" key="1">
    <citation type="journal article" date="2004" name="Nature">
        <title>Genome duplication in the teleost fish Tetraodon nigroviridis reveals the early vertebrate proto-karyotype.</title>
        <authorList>
            <person name="Jaillon O."/>
            <person name="Aury J.-M."/>
            <person name="Brunet F."/>
            <person name="Petit J.-L."/>
            <person name="Stange-Thomann N."/>
            <person name="Mauceli E."/>
            <person name="Bouneau L."/>
            <person name="Fischer C."/>
            <person name="Ozouf-Costaz C."/>
            <person name="Bernot A."/>
            <person name="Nicaud S."/>
            <person name="Jaffe D."/>
            <person name="Fisher S."/>
            <person name="Lutfalla G."/>
            <person name="Dossat C."/>
            <person name="Segurens B."/>
            <person name="Dasilva C."/>
            <person name="Salanoubat M."/>
            <person name="Levy M."/>
            <person name="Boudet N."/>
            <person name="Castellano S."/>
            <person name="Anthouard V."/>
            <person name="Jubin C."/>
            <person name="Castelli V."/>
            <person name="Katinka M."/>
            <person name="Vacherie B."/>
            <person name="Biemont C."/>
            <person name="Skalli Z."/>
            <person name="Cattolico L."/>
            <person name="Poulain J."/>
            <person name="De Berardinis V."/>
            <person name="Cruaud C."/>
            <person name="Duprat S."/>
            <person name="Brottier P."/>
            <person name="Coutanceau J.-P."/>
            <person name="Gouzy J."/>
            <person name="Parra G."/>
            <person name="Lardier G."/>
            <person name="Chapple C."/>
            <person name="McKernan K.J."/>
            <person name="McEwan P."/>
            <person name="Bosak S."/>
            <person name="Kellis M."/>
            <person name="Volff J.-N."/>
            <person name="Guigo R."/>
            <person name="Zody M.C."/>
            <person name="Mesirov J."/>
            <person name="Lindblad-Toh K."/>
            <person name="Birren B."/>
            <person name="Nusbaum C."/>
            <person name="Kahn D."/>
            <person name="Robinson-Rechavi M."/>
            <person name="Laudet V."/>
            <person name="Schachter V."/>
            <person name="Quetier F."/>
            <person name="Saurin W."/>
            <person name="Scarpelli C."/>
            <person name="Wincker P."/>
            <person name="Lander E.S."/>
            <person name="Weissenbach J."/>
            <person name="Roest Crollius H."/>
        </authorList>
    </citation>
    <scope>NUCLEOTIDE SEQUENCE [LARGE SCALE GENOMIC DNA]</scope>
</reference>
<accession>Q4T6J8</accession>
<dbReference type="KEGG" id="tng:GSTEN00006268G001"/>
<dbReference type="PANTHER" id="PTHR15296:SF1">
    <property type="entry name" value="PDZK1 INTERACTING PROTEIN 1"/>
    <property type="match status" value="1"/>
</dbReference>
<reference evidence="8" key="2">
    <citation type="submission" date="2004-02" db="EMBL/GenBank/DDBJ databases">
        <authorList>
            <consortium name="Genoscope"/>
            <consortium name="Whitehead Institute Centre for Genome Research"/>
        </authorList>
    </citation>
    <scope>NUCLEOTIDE SEQUENCE</scope>
</reference>
<proteinExistence type="inferred from homology"/>
<gene>
    <name evidence="8" type="ORF">GSTENG00006268001</name>
</gene>